<comment type="caution">
    <text evidence="3">The sequence shown here is derived from an EMBL/GenBank/DDBJ whole genome shotgun (WGS) entry which is preliminary data.</text>
</comment>
<dbReference type="EMBL" id="BKCJ010000297">
    <property type="protein sequence ID" value="GEU31892.1"/>
    <property type="molecule type" value="Genomic_DNA"/>
</dbReference>
<reference evidence="3" key="1">
    <citation type="journal article" date="2019" name="Sci. Rep.">
        <title>Draft genome of Tanacetum cinerariifolium, the natural source of mosquito coil.</title>
        <authorList>
            <person name="Yamashiro T."/>
            <person name="Shiraishi A."/>
            <person name="Satake H."/>
            <person name="Nakayama K."/>
        </authorList>
    </citation>
    <scope>NUCLEOTIDE SEQUENCE</scope>
</reference>
<dbReference type="InterPro" id="IPR039537">
    <property type="entry name" value="Retrotran_Ty1/copia-like"/>
</dbReference>
<dbReference type="GO" id="GO:0015074">
    <property type="term" value="P:DNA integration"/>
    <property type="evidence" value="ECO:0007669"/>
    <property type="project" value="InterPro"/>
</dbReference>
<feature type="compositionally biased region" description="Polar residues" evidence="1">
    <location>
        <begin position="629"/>
        <end position="641"/>
    </location>
</feature>
<feature type="domain" description="Integrase catalytic" evidence="2">
    <location>
        <begin position="423"/>
        <end position="600"/>
    </location>
</feature>
<dbReference type="InterPro" id="IPR036397">
    <property type="entry name" value="RNaseH_sf"/>
</dbReference>
<gene>
    <name evidence="3" type="ORF">Tci_003870</name>
</gene>
<feature type="region of interest" description="Disordered" evidence="1">
    <location>
        <begin position="956"/>
        <end position="985"/>
    </location>
</feature>
<organism evidence="3">
    <name type="scientific">Tanacetum cinerariifolium</name>
    <name type="common">Dalmatian daisy</name>
    <name type="synonym">Chrysanthemum cinerariifolium</name>
    <dbReference type="NCBI Taxonomy" id="118510"/>
    <lineage>
        <taxon>Eukaryota</taxon>
        <taxon>Viridiplantae</taxon>
        <taxon>Streptophyta</taxon>
        <taxon>Embryophyta</taxon>
        <taxon>Tracheophyta</taxon>
        <taxon>Spermatophyta</taxon>
        <taxon>Magnoliopsida</taxon>
        <taxon>eudicotyledons</taxon>
        <taxon>Gunneridae</taxon>
        <taxon>Pentapetalae</taxon>
        <taxon>asterids</taxon>
        <taxon>campanulids</taxon>
        <taxon>Asterales</taxon>
        <taxon>Asteraceae</taxon>
        <taxon>Asteroideae</taxon>
        <taxon>Anthemideae</taxon>
        <taxon>Anthemidinae</taxon>
        <taxon>Tanacetum</taxon>
    </lineage>
</organism>
<dbReference type="PROSITE" id="PS50994">
    <property type="entry name" value="INTEGRASE"/>
    <property type="match status" value="1"/>
</dbReference>
<dbReference type="Gene3D" id="3.30.420.10">
    <property type="entry name" value="Ribonuclease H-like superfamily/Ribonuclease H"/>
    <property type="match status" value="1"/>
</dbReference>
<dbReference type="InterPro" id="IPR012337">
    <property type="entry name" value="RNaseH-like_sf"/>
</dbReference>
<evidence type="ECO:0000313" key="3">
    <source>
        <dbReference type="EMBL" id="GEU31892.1"/>
    </source>
</evidence>
<accession>A0A6L2J563</accession>
<feature type="region of interest" description="Disordered" evidence="1">
    <location>
        <begin position="610"/>
        <end position="641"/>
    </location>
</feature>
<name>A0A6L2J563_TANCI</name>
<feature type="compositionally biased region" description="Basic and acidic residues" evidence="1">
    <location>
        <begin position="1"/>
        <end position="14"/>
    </location>
</feature>
<feature type="compositionally biased region" description="Basic and acidic residues" evidence="1">
    <location>
        <begin position="610"/>
        <end position="628"/>
    </location>
</feature>
<sequence>MTGDANHDGKHPETSNHSPPVPSPTQQIPHTISSIKLPILKTEGLHKGYDRFQTLLSQLEIHGAGVLHEDANKKFLRSLPSSWSQVALIMRNKPGLDTHSFDDLYNNLRVFEHDVKGTTASSSSNTHNMAFVSANNTSSTNEQINDDDMEEMDLKWRVAMISIRIKKFYKRTRRKLQSDTKDPVGFDKTKVECFNYHKMENFARDCRAKGNLDSRRRYVGYNGNKARDNGSDNEVKSCSKTYEESYDRLKKLYDEQRNKLGDAGVEITAYTLALKRLLNTQMSANDKFGLGYGDYRYGSILSYENEVLQSMFVNKESDLENTSINDRYAARMHAVPPPMIGNYMPSGPDEEIDYSKFTYGPKQTSTNESDSKPSEYASCESDSSVETTTSMLEPIKRNKARLVDYQEFKGGSVAFGGSNGRITGKGKIKDGKLDFKDVYYVEELRHYNLFSVSQKVLFTDTDCLVLSPDFKLPDENQDETTPILKDFIRQVGNQFNHKVKTIRSDNGTEFKNSEPIELCGLKRIKREYSNARTLQQNGVAERKNKTLIKAARTMLAYSVLPTTFWAEAVNTVCYVLNRETSLTKPLISRHVRSQLVKLNKSFLEELKKLKRHEKEAHDTAKSPRKEATHNSQNANTDSTKLLNVVSTPISTAGPSRALNNGEPSYHDDPSMPHLEDIYASPSEGILTDSSYDDEGVKEDGIFNSQVKYVAVILKKFDFLSVKTASTPIETQKPLVKDKEAADVDVTSKTSHLQAVKRIFRYLKGQPKLGLWDPKVSSFKLEAYSNSDYAGANLDGKSITEVKSWLVQSKWLLFWATVAIKKVHNVVKLQVLIDGKRVVVTADVIRQALHLDDADEVECLPNEEIFQELARMGYEKPPPKLIFHKDFLSAPCKFLIHILVQCVSAKRTAWNEFSCSMTSTVICLATCRKFNFSKVGKGFSRVETPLFATIIVQPQPPTAEEEDKVEVANAPIPPSPTTALSPPPQGLIPTPPQVAQLVQDKISQALEILKLKRRVKKLEKKRISKSLGLKRLRKGMKDDNNAAIKDAGAIELIVFDDEEVTMTMAQTLIKINSKKVRFLDEQMAKRLHDEEVEQAAVRGIQQSSNLVKPDKDVEEPQKKRVTAETLLQESFKKLKAVEVLGSHSIQDTSTHDPKEMSKEDVKNMLEIVLVFEFKVEALQVKYPFID</sequence>
<dbReference type="GO" id="GO:0003676">
    <property type="term" value="F:nucleic acid binding"/>
    <property type="evidence" value="ECO:0007669"/>
    <property type="project" value="InterPro"/>
</dbReference>
<dbReference type="PANTHER" id="PTHR42648:SF32">
    <property type="entry name" value="RIBONUCLEASE H-LIKE DOMAIN, GAG-PRE-INTEGRASE DOMAIN PROTEIN-RELATED"/>
    <property type="match status" value="1"/>
</dbReference>
<evidence type="ECO:0000259" key="2">
    <source>
        <dbReference type="PROSITE" id="PS50994"/>
    </source>
</evidence>
<dbReference type="PANTHER" id="PTHR42648">
    <property type="entry name" value="TRANSPOSASE, PUTATIVE-RELATED"/>
    <property type="match status" value="1"/>
</dbReference>
<dbReference type="SUPFAM" id="SSF53098">
    <property type="entry name" value="Ribonuclease H-like"/>
    <property type="match status" value="1"/>
</dbReference>
<feature type="compositionally biased region" description="Pro residues" evidence="1">
    <location>
        <begin position="970"/>
        <end position="985"/>
    </location>
</feature>
<evidence type="ECO:0000256" key="1">
    <source>
        <dbReference type="SAM" id="MobiDB-lite"/>
    </source>
</evidence>
<protein>
    <recommendedName>
        <fullName evidence="2">Integrase catalytic domain-containing protein</fullName>
    </recommendedName>
</protein>
<feature type="region of interest" description="Disordered" evidence="1">
    <location>
        <begin position="1"/>
        <end position="28"/>
    </location>
</feature>
<feature type="region of interest" description="Disordered" evidence="1">
    <location>
        <begin position="352"/>
        <end position="391"/>
    </location>
</feature>
<feature type="compositionally biased region" description="Polar residues" evidence="1">
    <location>
        <begin position="380"/>
        <end position="391"/>
    </location>
</feature>
<dbReference type="InterPro" id="IPR001584">
    <property type="entry name" value="Integrase_cat-core"/>
</dbReference>
<proteinExistence type="predicted"/>
<dbReference type="AlphaFoldDB" id="A0A6L2J563"/>